<dbReference type="OrthoDB" id="2693438at2759"/>
<reference evidence="1 2" key="1">
    <citation type="submission" date="2014-04" db="EMBL/GenBank/DDBJ databases">
        <authorList>
            <consortium name="DOE Joint Genome Institute"/>
            <person name="Kuo A."/>
            <person name="Ruytinx J."/>
            <person name="Rineau F."/>
            <person name="Colpaert J."/>
            <person name="Kohler A."/>
            <person name="Nagy L.G."/>
            <person name="Floudas D."/>
            <person name="Copeland A."/>
            <person name="Barry K.W."/>
            <person name="Cichocki N."/>
            <person name="Veneault-Fourrey C."/>
            <person name="LaButti K."/>
            <person name="Lindquist E.A."/>
            <person name="Lipzen A."/>
            <person name="Lundell T."/>
            <person name="Morin E."/>
            <person name="Murat C."/>
            <person name="Sun H."/>
            <person name="Tunlid A."/>
            <person name="Henrissat B."/>
            <person name="Grigoriev I.V."/>
            <person name="Hibbett D.S."/>
            <person name="Martin F."/>
            <person name="Nordberg H.P."/>
            <person name="Cantor M.N."/>
            <person name="Hua S.X."/>
        </authorList>
    </citation>
    <scope>NUCLEOTIDE SEQUENCE [LARGE SCALE GENOMIC DNA]</scope>
    <source>
        <strain evidence="1 2">UH-Slu-Lm8-n1</strain>
    </source>
</reference>
<accession>A0A0D0AR32</accession>
<gene>
    <name evidence="1" type="ORF">CY34DRAFT_16175</name>
</gene>
<evidence type="ECO:0000313" key="1">
    <source>
        <dbReference type="EMBL" id="KIK36747.1"/>
    </source>
</evidence>
<dbReference type="EMBL" id="KN835502">
    <property type="protein sequence ID" value="KIK36747.1"/>
    <property type="molecule type" value="Genomic_DNA"/>
</dbReference>
<organism evidence="1 2">
    <name type="scientific">Suillus luteus UH-Slu-Lm8-n1</name>
    <dbReference type="NCBI Taxonomy" id="930992"/>
    <lineage>
        <taxon>Eukaryota</taxon>
        <taxon>Fungi</taxon>
        <taxon>Dikarya</taxon>
        <taxon>Basidiomycota</taxon>
        <taxon>Agaricomycotina</taxon>
        <taxon>Agaricomycetes</taxon>
        <taxon>Agaricomycetidae</taxon>
        <taxon>Boletales</taxon>
        <taxon>Suillineae</taxon>
        <taxon>Suillaceae</taxon>
        <taxon>Suillus</taxon>
    </lineage>
</organism>
<dbReference type="InParanoid" id="A0A0D0AR32"/>
<protein>
    <submittedName>
        <fullName evidence="1">Uncharacterized protein</fullName>
    </submittedName>
</protein>
<reference evidence="2" key="2">
    <citation type="submission" date="2015-01" db="EMBL/GenBank/DDBJ databases">
        <title>Evolutionary Origins and Diversification of the Mycorrhizal Mutualists.</title>
        <authorList>
            <consortium name="DOE Joint Genome Institute"/>
            <consortium name="Mycorrhizal Genomics Consortium"/>
            <person name="Kohler A."/>
            <person name="Kuo A."/>
            <person name="Nagy L.G."/>
            <person name="Floudas D."/>
            <person name="Copeland A."/>
            <person name="Barry K.W."/>
            <person name="Cichocki N."/>
            <person name="Veneault-Fourrey C."/>
            <person name="LaButti K."/>
            <person name="Lindquist E.A."/>
            <person name="Lipzen A."/>
            <person name="Lundell T."/>
            <person name="Morin E."/>
            <person name="Murat C."/>
            <person name="Riley R."/>
            <person name="Ohm R."/>
            <person name="Sun H."/>
            <person name="Tunlid A."/>
            <person name="Henrissat B."/>
            <person name="Grigoriev I.V."/>
            <person name="Hibbett D.S."/>
            <person name="Martin F."/>
        </authorList>
    </citation>
    <scope>NUCLEOTIDE SEQUENCE [LARGE SCALE GENOMIC DNA]</scope>
    <source>
        <strain evidence="2">UH-Slu-Lm8-n1</strain>
    </source>
</reference>
<sequence length="154" mass="16997">MLRLPVQQQSSLITCAATTETNLRDRHHQQADSEYISVEEDDSPRTLLKLVSSPVYTGTPLLLGATEARRSGRIVTRRVMSDVRPDEAGEPMPSPPALIPQRLNLVIKKVILEVGKLSAFLEGGSREKVATGLPQPPKLNRLHTIRRTGGTRNE</sequence>
<dbReference type="Proteomes" id="UP000054485">
    <property type="component" value="Unassembled WGS sequence"/>
</dbReference>
<dbReference type="HOGENOM" id="CLU_1705412_0_0_1"/>
<evidence type="ECO:0000313" key="2">
    <source>
        <dbReference type="Proteomes" id="UP000054485"/>
    </source>
</evidence>
<proteinExistence type="predicted"/>
<keyword evidence="2" id="KW-1185">Reference proteome</keyword>
<dbReference type="AlphaFoldDB" id="A0A0D0AR32"/>
<name>A0A0D0AR32_9AGAM</name>